<evidence type="ECO:0000256" key="4">
    <source>
        <dbReference type="ARBA" id="ARBA00022741"/>
    </source>
</evidence>
<keyword evidence="8" id="KW-0812">Transmembrane</keyword>
<evidence type="ECO:0000256" key="5">
    <source>
        <dbReference type="ARBA" id="ARBA00022777"/>
    </source>
</evidence>
<feature type="transmembrane region" description="Helical" evidence="8">
    <location>
        <begin position="27"/>
        <end position="49"/>
    </location>
</feature>
<evidence type="ECO:0000256" key="3">
    <source>
        <dbReference type="ARBA" id="ARBA00022679"/>
    </source>
</evidence>
<proteinExistence type="predicted"/>
<dbReference type="InterPro" id="IPR000014">
    <property type="entry name" value="PAS"/>
</dbReference>
<name>A0ABQ4NY93_SHECO</name>
<evidence type="ECO:0000256" key="6">
    <source>
        <dbReference type="ARBA" id="ARBA00022840"/>
    </source>
</evidence>
<dbReference type="InterPro" id="IPR029151">
    <property type="entry name" value="Sensor-like_sf"/>
</dbReference>
<evidence type="ECO:0000313" key="11">
    <source>
        <dbReference type="Proteomes" id="UP000773469"/>
    </source>
</evidence>
<evidence type="ECO:0000313" key="10">
    <source>
        <dbReference type="EMBL" id="GIU39838.1"/>
    </source>
</evidence>
<dbReference type="Proteomes" id="UP000773469">
    <property type="component" value="Unassembled WGS sequence"/>
</dbReference>
<evidence type="ECO:0000256" key="2">
    <source>
        <dbReference type="ARBA" id="ARBA00022553"/>
    </source>
</evidence>
<comment type="caution">
    <text evidence="10">The sequence shown here is derived from an EMBL/GenBank/DDBJ whole genome shotgun (WGS) entry which is preliminary data.</text>
</comment>
<feature type="domain" description="GGDEF" evidence="9">
    <location>
        <begin position="615"/>
        <end position="740"/>
    </location>
</feature>
<dbReference type="EMBL" id="BPEU01000010">
    <property type="protein sequence ID" value="GIU39838.1"/>
    <property type="molecule type" value="Genomic_DNA"/>
</dbReference>
<dbReference type="InterPro" id="IPR052155">
    <property type="entry name" value="Biofilm_reg_signaling"/>
</dbReference>
<keyword evidence="4" id="KW-0547">Nucleotide-binding</keyword>
<accession>A0ABQ4NY93</accession>
<keyword evidence="6" id="KW-0067">ATP-binding</keyword>
<comment type="subcellular location">
    <subcellularLocation>
        <location evidence="1">Membrane</location>
    </subcellularLocation>
</comment>
<dbReference type="Gene3D" id="3.30.450.20">
    <property type="entry name" value="PAS domain"/>
    <property type="match status" value="3"/>
</dbReference>
<evidence type="ECO:0000256" key="7">
    <source>
        <dbReference type="ARBA" id="ARBA00023012"/>
    </source>
</evidence>
<keyword evidence="8" id="KW-1133">Transmembrane helix</keyword>
<evidence type="ECO:0000256" key="1">
    <source>
        <dbReference type="ARBA" id="ARBA00004370"/>
    </source>
</evidence>
<keyword evidence="7" id="KW-0902">Two-component regulatory system</keyword>
<protein>
    <submittedName>
        <fullName evidence="10">Diguanylate cyclase</fullName>
    </submittedName>
</protein>
<feature type="transmembrane region" description="Helical" evidence="8">
    <location>
        <begin position="318"/>
        <end position="340"/>
    </location>
</feature>
<dbReference type="InterPro" id="IPR000160">
    <property type="entry name" value="GGDEF_dom"/>
</dbReference>
<keyword evidence="5" id="KW-0418">Kinase</keyword>
<keyword evidence="11" id="KW-1185">Reference proteome</keyword>
<dbReference type="SUPFAM" id="SSF55785">
    <property type="entry name" value="PYP-like sensor domain (PAS domain)"/>
    <property type="match status" value="2"/>
</dbReference>
<dbReference type="SMART" id="SM00091">
    <property type="entry name" value="PAS"/>
    <property type="match status" value="2"/>
</dbReference>
<dbReference type="PANTHER" id="PTHR44757:SF2">
    <property type="entry name" value="BIOFILM ARCHITECTURE MAINTENANCE PROTEIN MBAA"/>
    <property type="match status" value="1"/>
</dbReference>
<keyword evidence="2" id="KW-0597">Phosphoprotein</keyword>
<keyword evidence="8" id="KW-0472">Membrane</keyword>
<evidence type="ECO:0000259" key="9">
    <source>
        <dbReference type="PROSITE" id="PS50887"/>
    </source>
</evidence>
<gene>
    <name evidence="10" type="ORF">TUM3794_16110</name>
</gene>
<dbReference type="InterPro" id="IPR043128">
    <property type="entry name" value="Rev_trsase/Diguanyl_cyclase"/>
</dbReference>
<dbReference type="Gene3D" id="3.30.70.270">
    <property type="match status" value="1"/>
</dbReference>
<organism evidence="10 11">
    <name type="scientific">Shewanella colwelliana</name>
    <name type="common">Alteromonas colwelliana</name>
    <dbReference type="NCBI Taxonomy" id="23"/>
    <lineage>
        <taxon>Bacteria</taxon>
        <taxon>Pseudomonadati</taxon>
        <taxon>Pseudomonadota</taxon>
        <taxon>Gammaproteobacteria</taxon>
        <taxon>Alteromonadales</taxon>
        <taxon>Shewanellaceae</taxon>
        <taxon>Shewanella</taxon>
    </lineage>
</organism>
<dbReference type="Pfam" id="PF13426">
    <property type="entry name" value="PAS_9"/>
    <property type="match status" value="2"/>
</dbReference>
<dbReference type="InterPro" id="IPR035965">
    <property type="entry name" value="PAS-like_dom_sf"/>
</dbReference>
<sequence length="743" mass="84032">MFSILMLMQKLPLLISTQGLHWSTQRIFSVATQIIILLISVILMTNVIITLGERRLQEDWATQRYSELQSVGTLIADKVGFQQFRTQMFANSELLKRYLTIPSEVRQAKLQQNWNVMTSNIPELLDIALFDPQGKYKFSTTNDFSREPLPPALLGGARNMGGNEVYTSPLEFTPIAGKLEPYLYQLAWLENPDQTVRGYLVSYQSMARMLKSIKPAYSSAESPLLMLDTQGLIYAGAESRPTINRIPDTMGGSLRQTYPALWRKMSTSNFGQFHGDDATFVYLKIELTTQYETRREYYLVSYVRNDAIADNFSQWRNILIFGAVVLTLLALSLILLSHSYRIGQRSRAYSIQLANRLFHQDIGCIIVNDNNRVITANDQAAKLLAMPIDELSDRNLQRILQFEDDQYAAIMTQLETDKRWQQEVDFENLSGTSLRVTITGAPRTPKESKYLLVTFEDVTELKQIQHQSNLNRLLNDSSVACALVQANGDLELVNEAFMQLVSIHDIAGKNLTELLNNDLSSQWSRITQQIMLQGSWKGQILCDPNSNENTCLQATLKGHLDAAGDIEHIVCTLEQAQKRALLQDRGDFIPHRSTILVNLRDLDDYFKSLSDKSRDSSSLLLMDITAESMLSHMSDIGQLESRQKEVEIHILKSLPVGYQMSHWQLGKLIVILPDTSSDNAHHFAVKTLGSLNEIGLGAGICMGIASYQPRQNLEQYLSNAEIALKRAKQIGEQNICQAYTRQP</sequence>
<dbReference type="SUPFAM" id="SSF55073">
    <property type="entry name" value="Nucleotide cyclase"/>
    <property type="match status" value="1"/>
</dbReference>
<keyword evidence="3" id="KW-0808">Transferase</keyword>
<dbReference type="InterPro" id="IPR029787">
    <property type="entry name" value="Nucleotide_cyclase"/>
</dbReference>
<reference evidence="10 11" key="1">
    <citation type="submission" date="2021-05" db="EMBL/GenBank/DDBJ databases">
        <title>Molecular characterization for Shewanella algae harboring chromosomal blaOXA-55-like strains isolated from clinical and environment sample.</title>
        <authorList>
            <person name="Ohama Y."/>
            <person name="Aoki K."/>
            <person name="Harada S."/>
            <person name="Moriya K."/>
            <person name="Ishii Y."/>
            <person name="Tateda K."/>
        </authorList>
    </citation>
    <scope>NUCLEOTIDE SEQUENCE [LARGE SCALE GENOMIC DNA]</scope>
    <source>
        <strain evidence="10 11">MBTL60-118</strain>
    </source>
</reference>
<dbReference type="PROSITE" id="PS50887">
    <property type="entry name" value="GGDEF"/>
    <property type="match status" value="1"/>
</dbReference>
<dbReference type="NCBIfam" id="TIGR00229">
    <property type="entry name" value="sensory_box"/>
    <property type="match status" value="1"/>
</dbReference>
<dbReference type="SUPFAM" id="SSF103190">
    <property type="entry name" value="Sensory domain-like"/>
    <property type="match status" value="2"/>
</dbReference>
<evidence type="ECO:0000256" key="8">
    <source>
        <dbReference type="SAM" id="Phobius"/>
    </source>
</evidence>
<dbReference type="PANTHER" id="PTHR44757">
    <property type="entry name" value="DIGUANYLATE CYCLASE DGCP"/>
    <property type="match status" value="1"/>
</dbReference>
<dbReference type="CDD" id="cd00130">
    <property type="entry name" value="PAS"/>
    <property type="match status" value="1"/>
</dbReference>